<accession>A0A3P3Y9G1</accession>
<dbReference type="InterPro" id="IPR032403">
    <property type="entry name" value="Exo84_C"/>
</dbReference>
<dbReference type="Proteomes" id="UP000290189">
    <property type="component" value="Unassembled WGS sequence"/>
</dbReference>
<keyword evidence="2" id="KW-0813">Transport</keyword>
<feature type="compositionally biased region" description="Polar residues" evidence="5">
    <location>
        <begin position="707"/>
        <end position="716"/>
    </location>
</feature>
<dbReference type="Gene3D" id="1.20.58.1220">
    <property type="entry name" value="Exo84p, C-terminal helical domain"/>
    <property type="match status" value="1"/>
</dbReference>
<dbReference type="PANTHER" id="PTHR21426">
    <property type="entry name" value="EXOCYST COMPLEX COMPONENT 8"/>
    <property type="match status" value="1"/>
</dbReference>
<reference evidence="7 8" key="1">
    <citation type="submission" date="2018-03" db="EMBL/GenBank/DDBJ databases">
        <authorList>
            <person name="Fogelqvist J."/>
        </authorList>
    </citation>
    <scope>NUCLEOTIDE SEQUENCE [LARGE SCALE GENOMIC DNA]</scope>
</reference>
<evidence type="ECO:0000313" key="7">
    <source>
        <dbReference type="EMBL" id="SPQ96764.1"/>
    </source>
</evidence>
<dbReference type="EMBL" id="OVEO01000006">
    <property type="protein sequence ID" value="SPQ96764.1"/>
    <property type="molecule type" value="Genomic_DNA"/>
</dbReference>
<gene>
    <name evidence="7" type="ORF">PLBR_LOCUS3979</name>
</gene>
<evidence type="ECO:0000256" key="3">
    <source>
        <dbReference type="ARBA" id="ARBA00022483"/>
    </source>
</evidence>
<dbReference type="GO" id="GO:0006893">
    <property type="term" value="P:Golgi to plasma membrane transport"/>
    <property type="evidence" value="ECO:0007669"/>
    <property type="project" value="TreeGrafter"/>
</dbReference>
<name>A0A3P3Y9G1_PLABS</name>
<geneLocation type="mitochondrion" evidence="7"/>
<evidence type="ECO:0000256" key="4">
    <source>
        <dbReference type="ARBA" id="ARBA00022927"/>
    </source>
</evidence>
<organism evidence="7 8">
    <name type="scientific">Plasmodiophora brassicae</name>
    <name type="common">Clubroot disease agent</name>
    <dbReference type="NCBI Taxonomy" id="37360"/>
    <lineage>
        <taxon>Eukaryota</taxon>
        <taxon>Sar</taxon>
        <taxon>Rhizaria</taxon>
        <taxon>Endomyxa</taxon>
        <taxon>Phytomyxea</taxon>
        <taxon>Plasmodiophorida</taxon>
        <taxon>Plasmodiophoridae</taxon>
        <taxon>Plasmodiophora</taxon>
    </lineage>
</organism>
<dbReference type="GO" id="GO:0000145">
    <property type="term" value="C:exocyst"/>
    <property type="evidence" value="ECO:0007669"/>
    <property type="project" value="InterPro"/>
</dbReference>
<dbReference type="Pfam" id="PF16528">
    <property type="entry name" value="Exo84_C"/>
    <property type="match status" value="1"/>
</dbReference>
<dbReference type="PANTHER" id="PTHR21426:SF12">
    <property type="entry name" value="EXOCYST COMPLEX COMPONENT 8"/>
    <property type="match status" value="1"/>
</dbReference>
<sequence>MNAKSSRVARGLVPRRLKKVATGGDGELKTDEEAPVANTPLVNLRTTLELFGLPGFKVDMYVERRIKDSKEVSGHRDELSTRKVLLNEALKTFVTDNYRKFIHTSKEIEHIEGDMSNLYNTLTHYSGALKKLQDMSFTSEIEDGNITQSMDNDTQDTKPHSTDLLGEVLEELGTLMFESKLDQAVTLITSAIKGKLEQLIGLLSEATQSDVLKSSERRRYLNHIVQLGYPEKALRLFLQHRRSVLRASYGQIRSTGELTSYITDVSGIIFSTVAMAWIDFRRIFRQPARASAFYRWVIDELYAFDDTFTRLVFQSDSAFRVVCQCVHLAVLSCKVLEKQGMRFSFMLETLFYDALRAAFQSYSIAVRQTVSKSVKAENWEIEQAWVKQSVSSETAEKLSITKSARNLYDTVHQFILDMKLVLINPALFDPTVNDLLPLAISGIRSLFEDYLLAMTAASKSDMISDAQGMSIVANCYFLAEDLFPRIKKQLAGKVDMKRGLSNIAAFHDQLGKFYKAQRDFFFQQRGDVWVRDVIRWPANASAWYKEGGNSDAPVETPSPGFINFGKYLETLQSLAKSCLDAEVPRMQSRAVAEVLSLLRSDAQWSHAPEKFDTRAYRQLVLDMMFTKMAEGGSGHYLDSISRYIGEIVGQARKRLVNPGDASAVDEAWAVTIVDCMPEKSRLSLVSVGDNAAPDRPPAQLVLPARTPRTTRALSTMPSKPKSSSKDL</sequence>
<dbReference type="InterPro" id="IPR042560">
    <property type="entry name" value="Exo84_C_2"/>
</dbReference>
<dbReference type="SUPFAM" id="SSF74788">
    <property type="entry name" value="Cullin repeat-like"/>
    <property type="match status" value="1"/>
</dbReference>
<keyword evidence="3" id="KW-0268">Exocytosis</keyword>
<evidence type="ECO:0000256" key="5">
    <source>
        <dbReference type="SAM" id="MobiDB-lite"/>
    </source>
</evidence>
<protein>
    <recommendedName>
        <fullName evidence="6">Exocyst component Exo84 C-terminal domain-containing protein</fullName>
    </recommendedName>
</protein>
<comment type="similarity">
    <text evidence="1">Belongs to the EXO84 family.</text>
</comment>
<dbReference type="InterPro" id="IPR033961">
    <property type="entry name" value="Exo84"/>
</dbReference>
<evidence type="ECO:0000259" key="6">
    <source>
        <dbReference type="Pfam" id="PF16528"/>
    </source>
</evidence>
<keyword evidence="4" id="KW-0653">Protein transport</keyword>
<dbReference type="AlphaFoldDB" id="A0A3P3Y9G1"/>
<evidence type="ECO:0000256" key="2">
    <source>
        <dbReference type="ARBA" id="ARBA00022448"/>
    </source>
</evidence>
<dbReference type="Pfam" id="PF08700">
    <property type="entry name" value="VPS51_Exo84_N"/>
    <property type="match status" value="1"/>
</dbReference>
<feature type="domain" description="Exocyst component Exo84 C-terminal" evidence="6">
    <location>
        <begin position="183"/>
        <end position="343"/>
    </location>
</feature>
<dbReference type="InterPro" id="IPR042561">
    <property type="entry name" value="Exo84_C_1"/>
</dbReference>
<evidence type="ECO:0000256" key="1">
    <source>
        <dbReference type="ARBA" id="ARBA00007210"/>
    </source>
</evidence>
<keyword evidence="7" id="KW-0496">Mitochondrion</keyword>
<proteinExistence type="inferred from homology"/>
<feature type="region of interest" description="Disordered" evidence="5">
    <location>
        <begin position="688"/>
        <end position="727"/>
    </location>
</feature>
<dbReference type="GO" id="GO:0015031">
    <property type="term" value="P:protein transport"/>
    <property type="evidence" value="ECO:0007669"/>
    <property type="project" value="UniProtKB-KW"/>
</dbReference>
<dbReference type="Gene3D" id="1.20.58.1210">
    <property type="entry name" value="Exo84p, N-terminal helical domain"/>
    <property type="match status" value="1"/>
</dbReference>
<evidence type="ECO:0000313" key="8">
    <source>
        <dbReference type="Proteomes" id="UP000290189"/>
    </source>
</evidence>
<dbReference type="GO" id="GO:0006887">
    <property type="term" value="P:exocytosis"/>
    <property type="evidence" value="ECO:0007669"/>
    <property type="project" value="UniProtKB-KW"/>
</dbReference>
<dbReference type="InterPro" id="IPR016159">
    <property type="entry name" value="Cullin_repeat-like_dom_sf"/>
</dbReference>